<keyword evidence="4" id="KW-1185">Reference proteome</keyword>
<organism evidence="2">
    <name type="scientific">Puccinia triticina (isolate 1-1 / race 1 (BBBD))</name>
    <name type="common">Brown leaf rust fungus</name>
    <dbReference type="NCBI Taxonomy" id="630390"/>
    <lineage>
        <taxon>Eukaryota</taxon>
        <taxon>Fungi</taxon>
        <taxon>Dikarya</taxon>
        <taxon>Basidiomycota</taxon>
        <taxon>Pucciniomycotina</taxon>
        <taxon>Pucciniomycetes</taxon>
        <taxon>Pucciniales</taxon>
        <taxon>Pucciniaceae</taxon>
        <taxon>Puccinia</taxon>
    </lineage>
</organism>
<evidence type="ECO:0000313" key="3">
    <source>
        <dbReference type="EnsemblFungi" id="PTTG_04323-t43_1-p1"/>
    </source>
</evidence>
<gene>
    <name evidence="2" type="ORF">PTTG_04323</name>
</gene>
<sequence length="163" mass="17678">MPPLTPSANPTTTSAHSSALALIEHTFSANPQPPTNQYPLILDIEDIVPEPFIQEIPVPHGFKLPPSTLRMVRWLDGATPSFNSYPFCFSIPGDLFLEAYDFVKAMQATIRWNLNNVFYNKGPSDGTSTTFSTTKAHPQSRNPGDPPGITSSCTTNALAAVST</sequence>
<feature type="compositionally biased region" description="Polar residues" evidence="1">
    <location>
        <begin position="128"/>
        <end position="142"/>
    </location>
</feature>
<reference evidence="2" key="2">
    <citation type="submission" date="2016-05" db="EMBL/GenBank/DDBJ databases">
        <title>Comparative analysis highlights variable genome content of wheat rusts and divergence of the mating loci.</title>
        <authorList>
            <person name="Cuomo C.A."/>
            <person name="Bakkeren G."/>
            <person name="Szabo L."/>
            <person name="Khalil H."/>
            <person name="Joly D."/>
            <person name="Goldberg J."/>
            <person name="Young S."/>
            <person name="Zeng Q."/>
            <person name="Fellers J."/>
        </authorList>
    </citation>
    <scope>NUCLEOTIDE SEQUENCE [LARGE SCALE GENOMIC DNA]</scope>
    <source>
        <strain evidence="2">1-1 BBBD Race 1</strain>
    </source>
</reference>
<evidence type="ECO:0000256" key="1">
    <source>
        <dbReference type="SAM" id="MobiDB-lite"/>
    </source>
</evidence>
<evidence type="ECO:0000313" key="4">
    <source>
        <dbReference type="Proteomes" id="UP000005240"/>
    </source>
</evidence>
<reference evidence="3" key="4">
    <citation type="submission" date="2025-05" db="UniProtKB">
        <authorList>
            <consortium name="EnsemblFungi"/>
        </authorList>
    </citation>
    <scope>IDENTIFICATION</scope>
    <source>
        <strain evidence="3">isolate 1-1 / race 1 (BBBD)</strain>
    </source>
</reference>
<dbReference type="VEuPathDB" id="FungiDB:PTTG_04323"/>
<name>A0A0C4EU44_PUCT1</name>
<accession>A0A0C4EU44</accession>
<dbReference type="EMBL" id="ADAS02000043">
    <property type="protein sequence ID" value="OAV94156.1"/>
    <property type="molecule type" value="Genomic_DNA"/>
</dbReference>
<feature type="region of interest" description="Disordered" evidence="1">
    <location>
        <begin position="128"/>
        <end position="153"/>
    </location>
</feature>
<evidence type="ECO:0000313" key="2">
    <source>
        <dbReference type="EMBL" id="OAV94156.1"/>
    </source>
</evidence>
<proteinExistence type="predicted"/>
<reference evidence="2" key="1">
    <citation type="submission" date="2009-11" db="EMBL/GenBank/DDBJ databases">
        <authorList>
            <consortium name="The Broad Institute Genome Sequencing Platform"/>
            <person name="Ward D."/>
            <person name="Feldgarden M."/>
            <person name="Earl A."/>
            <person name="Young S.K."/>
            <person name="Zeng Q."/>
            <person name="Koehrsen M."/>
            <person name="Alvarado L."/>
            <person name="Berlin A."/>
            <person name="Bochicchio J."/>
            <person name="Borenstein D."/>
            <person name="Chapman S.B."/>
            <person name="Chen Z."/>
            <person name="Engels R."/>
            <person name="Freedman E."/>
            <person name="Gellesch M."/>
            <person name="Goldberg J."/>
            <person name="Griggs A."/>
            <person name="Gujja S."/>
            <person name="Heilman E."/>
            <person name="Heiman D."/>
            <person name="Hepburn T."/>
            <person name="Howarth C."/>
            <person name="Jen D."/>
            <person name="Larson L."/>
            <person name="Lewis B."/>
            <person name="Mehta T."/>
            <person name="Park D."/>
            <person name="Pearson M."/>
            <person name="Roberts A."/>
            <person name="Saif S."/>
            <person name="Shea T."/>
            <person name="Shenoy N."/>
            <person name="Sisk P."/>
            <person name="Stolte C."/>
            <person name="Sykes S."/>
            <person name="Thomson T."/>
            <person name="Walk T."/>
            <person name="White J."/>
            <person name="Yandava C."/>
            <person name="Izard J."/>
            <person name="Baranova O.V."/>
            <person name="Blanton J.M."/>
            <person name="Tanner A.C."/>
            <person name="Dewhirst F.E."/>
            <person name="Haas B."/>
            <person name="Nusbaum C."/>
            <person name="Birren B."/>
        </authorList>
    </citation>
    <scope>NUCLEOTIDE SEQUENCE [LARGE SCALE GENOMIC DNA]</scope>
    <source>
        <strain evidence="2">1-1 BBBD Race 1</strain>
    </source>
</reference>
<dbReference type="Proteomes" id="UP000005240">
    <property type="component" value="Unassembled WGS sequence"/>
</dbReference>
<reference evidence="3 4" key="3">
    <citation type="journal article" date="2017" name="G3 (Bethesda)">
        <title>Comparative analysis highlights variable genome content of wheat rusts and divergence of the mating loci.</title>
        <authorList>
            <person name="Cuomo C.A."/>
            <person name="Bakkeren G."/>
            <person name="Khalil H.B."/>
            <person name="Panwar V."/>
            <person name="Joly D."/>
            <person name="Linning R."/>
            <person name="Sakthikumar S."/>
            <person name="Song X."/>
            <person name="Adiconis X."/>
            <person name="Fan L."/>
            <person name="Goldberg J.M."/>
            <person name="Levin J.Z."/>
            <person name="Young S."/>
            <person name="Zeng Q."/>
            <person name="Anikster Y."/>
            <person name="Bruce M."/>
            <person name="Wang M."/>
            <person name="Yin C."/>
            <person name="McCallum B."/>
            <person name="Szabo L.J."/>
            <person name="Hulbert S."/>
            <person name="Chen X."/>
            <person name="Fellers J.P."/>
        </authorList>
    </citation>
    <scope>NUCLEOTIDE SEQUENCE</scope>
    <source>
        <strain evidence="4">Isolate 1-1 / race 1 (BBBD)</strain>
        <strain evidence="3">isolate 1-1 / race 1 (BBBD)</strain>
    </source>
</reference>
<dbReference type="EnsemblFungi" id="PTTG_04323-t43_1">
    <property type="protein sequence ID" value="PTTG_04323-t43_1-p1"/>
    <property type="gene ID" value="PTTG_04323"/>
</dbReference>
<dbReference type="OrthoDB" id="2496748at2759"/>
<dbReference type="AlphaFoldDB" id="A0A0C4EU44"/>
<protein>
    <submittedName>
        <fullName evidence="2 3">Uncharacterized protein</fullName>
    </submittedName>
</protein>